<dbReference type="Proteomes" id="UP001497522">
    <property type="component" value="Chromosome 16"/>
</dbReference>
<evidence type="ECO:0000313" key="3">
    <source>
        <dbReference type="Proteomes" id="UP001497522"/>
    </source>
</evidence>
<sequence length="187" mass="20930">MAKQYVGRRTQDAGRQGLNESSDESTTKVERTKVATMATLSLTMLQQRWRCSSQRCCCRNVAVSAALLLPRHCCYNVVVGTRYDTAAAMFLLERATTLLLQCCCWSVLQRYYCGVVAAMLLLERATALLLQHCCWSQPLINFVPGDGGVIKLPHRMHELHEDCTLPLILENGYGMGHMSHMFKGEVG</sequence>
<dbReference type="EMBL" id="OZ023717">
    <property type="protein sequence ID" value="CAK9866997.1"/>
    <property type="molecule type" value="Genomic_DNA"/>
</dbReference>
<feature type="region of interest" description="Disordered" evidence="1">
    <location>
        <begin position="1"/>
        <end position="29"/>
    </location>
</feature>
<name>A0ABP1AWZ8_9BRYO</name>
<accession>A0ABP1AWZ8</accession>
<proteinExistence type="predicted"/>
<keyword evidence="3" id="KW-1185">Reference proteome</keyword>
<organism evidence="2 3">
    <name type="scientific">Sphagnum jensenii</name>
    <dbReference type="NCBI Taxonomy" id="128206"/>
    <lineage>
        <taxon>Eukaryota</taxon>
        <taxon>Viridiplantae</taxon>
        <taxon>Streptophyta</taxon>
        <taxon>Embryophyta</taxon>
        <taxon>Bryophyta</taxon>
        <taxon>Sphagnophytina</taxon>
        <taxon>Sphagnopsida</taxon>
        <taxon>Sphagnales</taxon>
        <taxon>Sphagnaceae</taxon>
        <taxon>Sphagnum</taxon>
    </lineage>
</organism>
<reference evidence="2" key="1">
    <citation type="submission" date="2024-03" db="EMBL/GenBank/DDBJ databases">
        <authorList>
            <consortium name="ELIXIR-Norway"/>
            <consortium name="Elixir Norway"/>
        </authorList>
    </citation>
    <scope>NUCLEOTIDE SEQUENCE</scope>
</reference>
<protein>
    <submittedName>
        <fullName evidence="2">Uncharacterized protein</fullName>
    </submittedName>
</protein>
<evidence type="ECO:0000256" key="1">
    <source>
        <dbReference type="SAM" id="MobiDB-lite"/>
    </source>
</evidence>
<gene>
    <name evidence="2" type="ORF">CSSPJE1EN2_LOCUS9992</name>
</gene>
<evidence type="ECO:0000313" key="2">
    <source>
        <dbReference type="EMBL" id="CAK9866997.1"/>
    </source>
</evidence>